<dbReference type="RefSeq" id="WP_307490081.1">
    <property type="nucleotide sequence ID" value="NZ_JAUSVB010000001.1"/>
</dbReference>
<accession>A0ABU0ECG1</accession>
<dbReference type="Proteomes" id="UP001239626">
    <property type="component" value="Unassembled WGS sequence"/>
</dbReference>
<comment type="caution">
    <text evidence="1">The sequence shown here is derived from an EMBL/GenBank/DDBJ whole genome shotgun (WGS) entry which is preliminary data.</text>
</comment>
<dbReference type="EMBL" id="JAUSVB010000001">
    <property type="protein sequence ID" value="MDQ0372532.1"/>
    <property type="molecule type" value="Genomic_DNA"/>
</dbReference>
<reference evidence="1 2" key="1">
    <citation type="submission" date="2023-07" db="EMBL/GenBank/DDBJ databases">
        <title>Sorghum-associated microbial communities from plants grown in Nebraska, USA.</title>
        <authorList>
            <person name="Schachtman D."/>
        </authorList>
    </citation>
    <scope>NUCLEOTIDE SEQUENCE [LARGE SCALE GENOMIC DNA]</scope>
    <source>
        <strain evidence="1 2">BE332</strain>
    </source>
</reference>
<sequence>MITLSCSCGSAGTTRRHPMRGLSADERATLIRDAFSVSGGFLALEVDASWHPGSVEPTESCVVLADLDSLDASAGLDAEGAKAIRDLLEIGHVRGQSLPAPVEVGSVRFRVAPADEFGPAMSYLVTEGTETLLEATVPVPHADLLPALVAVHRERGVDGLTSLDVLAARFGLATALARLDSGRAAVA</sequence>
<name>A0ABU0ECG1_9CELL</name>
<evidence type="ECO:0000313" key="1">
    <source>
        <dbReference type="EMBL" id="MDQ0372532.1"/>
    </source>
</evidence>
<proteinExistence type="predicted"/>
<gene>
    <name evidence="1" type="ORF">J2X26_000829</name>
</gene>
<protein>
    <submittedName>
        <fullName evidence="1">Uncharacterized protein</fullName>
    </submittedName>
</protein>
<organism evidence="1 2">
    <name type="scientific">Cellulomonas humilata</name>
    <dbReference type="NCBI Taxonomy" id="144055"/>
    <lineage>
        <taxon>Bacteria</taxon>
        <taxon>Bacillati</taxon>
        <taxon>Actinomycetota</taxon>
        <taxon>Actinomycetes</taxon>
        <taxon>Micrococcales</taxon>
        <taxon>Cellulomonadaceae</taxon>
        <taxon>Cellulomonas</taxon>
    </lineage>
</organism>
<evidence type="ECO:0000313" key="2">
    <source>
        <dbReference type="Proteomes" id="UP001239626"/>
    </source>
</evidence>
<keyword evidence="2" id="KW-1185">Reference proteome</keyword>